<feature type="compositionally biased region" description="Basic and acidic residues" evidence="1">
    <location>
        <begin position="63"/>
        <end position="80"/>
    </location>
</feature>
<feature type="region of interest" description="Disordered" evidence="1">
    <location>
        <begin position="1"/>
        <end position="102"/>
    </location>
</feature>
<feature type="compositionally biased region" description="Low complexity" evidence="1">
    <location>
        <begin position="184"/>
        <end position="194"/>
    </location>
</feature>
<comment type="caution">
    <text evidence="2">The sequence shown here is derived from an EMBL/GenBank/DDBJ whole genome shotgun (WGS) entry which is preliminary data.</text>
</comment>
<organism evidence="2">
    <name type="scientific">bioreactor metagenome</name>
    <dbReference type="NCBI Taxonomy" id="1076179"/>
    <lineage>
        <taxon>unclassified sequences</taxon>
        <taxon>metagenomes</taxon>
        <taxon>ecological metagenomes</taxon>
    </lineage>
</organism>
<dbReference type="AlphaFoldDB" id="A0A644XXK0"/>
<feature type="compositionally biased region" description="Basic and acidic residues" evidence="1">
    <location>
        <begin position="22"/>
        <end position="55"/>
    </location>
</feature>
<proteinExistence type="predicted"/>
<name>A0A644XXK0_9ZZZZ</name>
<feature type="region of interest" description="Disordered" evidence="1">
    <location>
        <begin position="134"/>
        <end position="264"/>
    </location>
</feature>
<dbReference type="EMBL" id="VSSQ01003094">
    <property type="protein sequence ID" value="MPM19013.1"/>
    <property type="molecule type" value="Genomic_DNA"/>
</dbReference>
<protein>
    <submittedName>
        <fullName evidence="2">Uncharacterized protein</fullName>
    </submittedName>
</protein>
<sequence>MHVLPHPVEDDHRVVEGVAEDGQQRGERRRGDGEADPGVHPDGDQQVVQHRDDRGHRHPPVAEVDRDDQPHQDEEHHQGDGRLLGDLFAPGGADQAVGDLIGGDAGPVRQGAADLGHLSAGERAGLHVDRVGADRRHDDVGHLRQAGPGDHALGVGDGGGGHRVRDAEVGPAAELDAEVEPAHQQAGDADGQYDGADHVPAAPPGQQVEDVLAVGDPDEGSERGSHQASSGVPWAAERSRRRRIGNESTPIRAGSTPDPRRPSP</sequence>
<accession>A0A644XXK0</accession>
<reference evidence="2" key="1">
    <citation type="submission" date="2019-08" db="EMBL/GenBank/DDBJ databases">
        <authorList>
            <person name="Kucharzyk K."/>
            <person name="Murdoch R.W."/>
            <person name="Higgins S."/>
            <person name="Loffler F."/>
        </authorList>
    </citation>
    <scope>NUCLEOTIDE SEQUENCE</scope>
</reference>
<evidence type="ECO:0000256" key="1">
    <source>
        <dbReference type="SAM" id="MobiDB-lite"/>
    </source>
</evidence>
<gene>
    <name evidence="2" type="ORF">SDC9_65431</name>
</gene>
<evidence type="ECO:0000313" key="2">
    <source>
        <dbReference type="EMBL" id="MPM19013.1"/>
    </source>
</evidence>